<evidence type="ECO:0000313" key="1">
    <source>
        <dbReference type="EMBL" id="QDY70811.1"/>
    </source>
</evidence>
<accession>A0A5B8J0V0</accession>
<dbReference type="Gene3D" id="3.90.226.10">
    <property type="entry name" value="2-enoyl-CoA Hydratase, Chain A, domain 1"/>
    <property type="match status" value="1"/>
</dbReference>
<sequence length="348" mass="36769">MNTLVAHEVVVLASGQGCLHLRLHAPRANALEPDLIAAIHGGLDLIETTQLRHLMISSGRNFCSGGDVGRFAQAAAQGCSQNYGAAVVDGLQDIVLRLVSMRCLVGLAARGAITGGGAGFLFASDLAFLAPDTFVQPYYSEVGFAPDGGWTAILPEKMGAATALVWILRNRRMNAQDTVEHGLAAGVTANPEDLLLQALDHGDIESRLTSKSLIWDRQRLDDLKRRLAAKSHAFKMLLGNVAQIRFEGECALSRQSSGDGFDLGPAEGREGVHDCDADVDFGGLANGHDPLTEKFQAVHPGLDPASDMVSYPLLPKCPAQVSGCTQELVSREGRVAVFLPGAPVAADG</sequence>
<proteinExistence type="predicted"/>
<name>A0A5B8J0V0_9RHOB</name>
<dbReference type="Proteomes" id="UP000318483">
    <property type="component" value="Plasmid unnamed2"/>
</dbReference>
<dbReference type="InterPro" id="IPR029045">
    <property type="entry name" value="ClpP/crotonase-like_dom_sf"/>
</dbReference>
<dbReference type="SUPFAM" id="SSF52096">
    <property type="entry name" value="ClpP/crotonase"/>
    <property type="match status" value="1"/>
</dbReference>
<geneLocation type="plasmid" evidence="1 2">
    <name>unnamed2</name>
</geneLocation>
<dbReference type="GO" id="GO:0016853">
    <property type="term" value="F:isomerase activity"/>
    <property type="evidence" value="ECO:0007669"/>
    <property type="project" value="UniProtKB-KW"/>
</dbReference>
<dbReference type="CDD" id="cd06558">
    <property type="entry name" value="crotonase-like"/>
    <property type="match status" value="1"/>
</dbReference>
<gene>
    <name evidence="1" type="ORF">FPZ52_13955</name>
</gene>
<reference evidence="1 2" key="1">
    <citation type="submission" date="2019-07" db="EMBL/GenBank/DDBJ databases">
        <title>Litoreibacter alkalisoli sp. nov., isolated from saline-alkaline soil.</title>
        <authorList>
            <person name="Wang S."/>
            <person name="Xu L."/>
            <person name="Xing Y.-T."/>
            <person name="Sun J.-Q."/>
        </authorList>
    </citation>
    <scope>NUCLEOTIDE SEQUENCE [LARGE SCALE GENOMIC DNA]</scope>
    <source>
        <strain evidence="1 2">LN3S51</strain>
        <plasmid evidence="1 2">unnamed2</plasmid>
    </source>
</reference>
<organism evidence="1 2">
    <name type="scientific">Qingshengfaniella alkalisoli</name>
    <dbReference type="NCBI Taxonomy" id="2599296"/>
    <lineage>
        <taxon>Bacteria</taxon>
        <taxon>Pseudomonadati</taxon>
        <taxon>Pseudomonadota</taxon>
        <taxon>Alphaproteobacteria</taxon>
        <taxon>Rhodobacterales</taxon>
        <taxon>Paracoccaceae</taxon>
        <taxon>Qingshengfaniella</taxon>
    </lineage>
</organism>
<dbReference type="KEGG" id="lit:FPZ52_13955"/>
<dbReference type="Pfam" id="PF00378">
    <property type="entry name" value="ECH_1"/>
    <property type="match status" value="1"/>
</dbReference>
<dbReference type="EMBL" id="CP042263">
    <property type="protein sequence ID" value="QDY70811.1"/>
    <property type="molecule type" value="Genomic_DNA"/>
</dbReference>
<dbReference type="PANTHER" id="PTHR43459">
    <property type="entry name" value="ENOYL-COA HYDRATASE"/>
    <property type="match status" value="1"/>
</dbReference>
<keyword evidence="2" id="KW-1185">Reference proteome</keyword>
<dbReference type="OrthoDB" id="9777711at2"/>
<evidence type="ECO:0000313" key="2">
    <source>
        <dbReference type="Proteomes" id="UP000318483"/>
    </source>
</evidence>
<keyword evidence="1" id="KW-0413">Isomerase</keyword>
<keyword evidence="1" id="KW-0614">Plasmid</keyword>
<dbReference type="InterPro" id="IPR001753">
    <property type="entry name" value="Enoyl-CoA_hydra/iso"/>
</dbReference>
<dbReference type="PANTHER" id="PTHR43459:SF1">
    <property type="entry name" value="EG:BACN32G11.4 PROTEIN"/>
    <property type="match status" value="1"/>
</dbReference>
<dbReference type="AlphaFoldDB" id="A0A5B8J0V0"/>
<protein>
    <submittedName>
        <fullName evidence="1">Enoyl-CoA hydratase/isomerase family protein</fullName>
    </submittedName>
</protein>